<dbReference type="EMBL" id="CAJNOV010000155">
    <property type="protein sequence ID" value="CAF1005103.1"/>
    <property type="molecule type" value="Genomic_DNA"/>
</dbReference>
<proteinExistence type="predicted"/>
<sequence>MTISYWAKGLDSHHSTLSTPTREKMLRYAIYDCFTTTYLARAVLRAWTFQKVKNTHIIDLFQALSSTSPSLSLLYSYDDIPINQCRTIPVNNALYKQISDDENCNSQIVGSVKNTTSIIEDISDDDNDEEKFVNRCTRTISNDETLLKPVSNDEQSTIISPDVYTQEINIQPVTKMDVQLEEQQRRPLIVLHRPCHHRRTATARRHRNKKRNAIHRLNRYRYYVTRPIYHCCSMASIKMILKQHNIRYTHIKIQHSSLIIGLRNYNTEHQTQQHLPYGPFNRFQYYEYHRRFWSISFIY</sequence>
<reference evidence="2" key="1">
    <citation type="submission" date="2021-02" db="EMBL/GenBank/DDBJ databases">
        <authorList>
            <person name="Nowell W R."/>
        </authorList>
    </citation>
    <scope>NUCLEOTIDE SEQUENCE</scope>
</reference>
<name>A0A816FZF0_9BILA</name>
<evidence type="ECO:0000313" key="3">
    <source>
        <dbReference type="Proteomes" id="UP000663834"/>
    </source>
</evidence>
<evidence type="ECO:0000313" key="1">
    <source>
        <dbReference type="EMBL" id="CAF1005103.1"/>
    </source>
</evidence>
<protein>
    <submittedName>
        <fullName evidence="2">Uncharacterized protein</fullName>
    </submittedName>
</protein>
<accession>A0A816FZF0</accession>
<dbReference type="EMBL" id="CAJNOW010018754">
    <property type="protein sequence ID" value="CAF1667745.1"/>
    <property type="molecule type" value="Genomic_DNA"/>
</dbReference>
<dbReference type="OrthoDB" id="9995139at2759"/>
<evidence type="ECO:0000313" key="2">
    <source>
        <dbReference type="EMBL" id="CAF1667745.1"/>
    </source>
</evidence>
<organism evidence="2 3">
    <name type="scientific">Rotaria magnacalcarata</name>
    <dbReference type="NCBI Taxonomy" id="392030"/>
    <lineage>
        <taxon>Eukaryota</taxon>
        <taxon>Metazoa</taxon>
        <taxon>Spiralia</taxon>
        <taxon>Gnathifera</taxon>
        <taxon>Rotifera</taxon>
        <taxon>Eurotatoria</taxon>
        <taxon>Bdelloidea</taxon>
        <taxon>Philodinida</taxon>
        <taxon>Philodinidae</taxon>
        <taxon>Rotaria</taxon>
    </lineage>
</organism>
<dbReference type="AlphaFoldDB" id="A0A816FZF0"/>
<comment type="caution">
    <text evidence="2">The sequence shown here is derived from an EMBL/GenBank/DDBJ whole genome shotgun (WGS) entry which is preliminary data.</text>
</comment>
<gene>
    <name evidence="1" type="ORF">CJN711_LOCUS2546</name>
    <name evidence="2" type="ORF">KQP761_LOCUS33498</name>
</gene>
<dbReference type="Proteomes" id="UP000663855">
    <property type="component" value="Unassembled WGS sequence"/>
</dbReference>
<dbReference type="Proteomes" id="UP000663834">
    <property type="component" value="Unassembled WGS sequence"/>
</dbReference>